<dbReference type="PATRIC" id="fig|587753.10.peg.779"/>
<reference evidence="1 2" key="1">
    <citation type="journal article" date="2015" name="Mol. Plant Microbe Interact.">
        <title>Comparative Genomic Analysis of Pseudomonas chlororaphis PCL1606 Reveals New Insight into Antifungal Compounds Involved in Biocontrol.</title>
        <authorList>
            <person name="Calderon C.E."/>
            <person name="Ramos C."/>
            <person name="de Vicente A."/>
            <person name="Cazorla F.M."/>
        </authorList>
    </citation>
    <scope>NUCLEOTIDE SEQUENCE [LARGE SCALE GENOMIC DNA]</scope>
    <source>
        <strain evidence="1 2">PCL1606</strain>
    </source>
</reference>
<protein>
    <recommendedName>
        <fullName evidence="3">Alpha/beta hydrolase</fullName>
    </recommendedName>
</protein>
<dbReference type="AlphaFoldDB" id="A0A0D5XU70"/>
<evidence type="ECO:0000313" key="1">
    <source>
        <dbReference type="EMBL" id="AKA22234.1"/>
    </source>
</evidence>
<name>A0A0D5XU70_9PSED</name>
<gene>
    <name evidence="1" type="ORF">PCL1606_07790</name>
</gene>
<dbReference type="RefSeq" id="WP_045881115.1">
    <property type="nucleotide sequence ID" value="NZ_CP011110.1"/>
</dbReference>
<dbReference type="EMBL" id="CP011110">
    <property type="protein sequence ID" value="AKA22234.1"/>
    <property type="molecule type" value="Genomic_DNA"/>
</dbReference>
<sequence>MNSNAPVHVQFGLGPELVVVMSPVMPAWDEGQFFAPLTQSLVDKGYRVVIFDTLSLLGADDEPFIRFTQRWAEVLEPLGPIALLAGSALGGAVVQGLLATAVGRQAARALLISSPTRADKILDRRLGAMADLASAGDVDTALMLLDQWVLPARSKPLARHPAPPATADEQAGRRLNQGFRLLSELNVEPQVSAWPGRLLSIFGESSQLVRAANVSFQASAQHLAVGVPGAGMRPLLDDLARVRASVRSHLGIDLEAHA</sequence>
<dbReference type="KEGG" id="pcz:PCL1606_07790"/>
<dbReference type="Proteomes" id="UP000032748">
    <property type="component" value="Chromosome"/>
</dbReference>
<proteinExistence type="predicted"/>
<accession>A0A0D5XU70</accession>
<dbReference type="OrthoDB" id="3689331at2"/>
<dbReference type="SUPFAM" id="SSF53474">
    <property type="entry name" value="alpha/beta-Hydrolases"/>
    <property type="match status" value="1"/>
</dbReference>
<dbReference type="InterPro" id="IPR029058">
    <property type="entry name" value="AB_hydrolase_fold"/>
</dbReference>
<evidence type="ECO:0000313" key="2">
    <source>
        <dbReference type="Proteomes" id="UP000032748"/>
    </source>
</evidence>
<organism evidence="1 2">
    <name type="scientific">Pseudomonas chlororaphis</name>
    <dbReference type="NCBI Taxonomy" id="587753"/>
    <lineage>
        <taxon>Bacteria</taxon>
        <taxon>Pseudomonadati</taxon>
        <taxon>Pseudomonadota</taxon>
        <taxon>Gammaproteobacteria</taxon>
        <taxon>Pseudomonadales</taxon>
        <taxon>Pseudomonadaceae</taxon>
        <taxon>Pseudomonas</taxon>
    </lineage>
</organism>
<dbReference type="Gene3D" id="3.40.50.1820">
    <property type="entry name" value="alpha/beta hydrolase"/>
    <property type="match status" value="1"/>
</dbReference>
<evidence type="ECO:0008006" key="3">
    <source>
        <dbReference type="Google" id="ProtNLM"/>
    </source>
</evidence>